<keyword evidence="1 2" id="KW-0378">Hydrolase</keyword>
<dbReference type="NCBIfam" id="TIGR01509">
    <property type="entry name" value="HAD-SF-IA-v3"/>
    <property type="match status" value="1"/>
</dbReference>
<evidence type="ECO:0000313" key="2">
    <source>
        <dbReference type="EMBL" id="SFN62911.1"/>
    </source>
</evidence>
<gene>
    <name evidence="2" type="ORF">SAMN05216289_13915</name>
</gene>
<accession>A0A1I5AK95</accession>
<dbReference type="InterPro" id="IPR006439">
    <property type="entry name" value="HAD-SF_hydro_IA"/>
</dbReference>
<dbReference type="EMBL" id="FOVF01000039">
    <property type="protein sequence ID" value="SFN62911.1"/>
    <property type="molecule type" value="Genomic_DNA"/>
</dbReference>
<dbReference type="NCBIfam" id="TIGR01549">
    <property type="entry name" value="HAD-SF-IA-v1"/>
    <property type="match status" value="1"/>
</dbReference>
<dbReference type="SFLD" id="SFLDS00003">
    <property type="entry name" value="Haloacid_Dehalogenase"/>
    <property type="match status" value="1"/>
</dbReference>
<dbReference type="PANTHER" id="PTHR43316">
    <property type="entry name" value="HYDROLASE, HALOACID DELAHOGENASE-RELATED"/>
    <property type="match status" value="1"/>
</dbReference>
<dbReference type="Gene3D" id="1.20.120.1600">
    <property type="match status" value="1"/>
</dbReference>
<dbReference type="Proteomes" id="UP000198575">
    <property type="component" value="Unassembled WGS sequence"/>
</dbReference>
<evidence type="ECO:0000313" key="3">
    <source>
        <dbReference type="Proteomes" id="UP000198575"/>
    </source>
</evidence>
<reference evidence="2 3" key="1">
    <citation type="submission" date="2016-10" db="EMBL/GenBank/DDBJ databases">
        <authorList>
            <person name="de Groot N.N."/>
        </authorList>
    </citation>
    <scope>NUCLEOTIDE SEQUENCE [LARGE SCALE GENOMIC DNA]</scope>
    <source>
        <strain evidence="2 3">CGMCC 1.7659</strain>
    </source>
</reference>
<protein>
    <submittedName>
        <fullName evidence="2">Putative hydrolase of the HAD superfamily</fullName>
    </submittedName>
</protein>
<dbReference type="InterPro" id="IPR023214">
    <property type="entry name" value="HAD_sf"/>
</dbReference>
<name>A0A1I5AK95_9GAMM</name>
<evidence type="ECO:0000256" key="1">
    <source>
        <dbReference type="ARBA" id="ARBA00022801"/>
    </source>
</evidence>
<dbReference type="PANTHER" id="PTHR43316:SF3">
    <property type="entry name" value="HALOACID DEHALOGENASE, TYPE II (AFU_ORTHOLOGUE AFUA_2G07750)-RELATED"/>
    <property type="match status" value="1"/>
</dbReference>
<organism evidence="2 3">
    <name type="scientific">Dokdonella immobilis</name>
    <dbReference type="NCBI Taxonomy" id="578942"/>
    <lineage>
        <taxon>Bacteria</taxon>
        <taxon>Pseudomonadati</taxon>
        <taxon>Pseudomonadota</taxon>
        <taxon>Gammaproteobacteria</taxon>
        <taxon>Lysobacterales</taxon>
        <taxon>Rhodanobacteraceae</taxon>
        <taxon>Dokdonella</taxon>
    </lineage>
</organism>
<dbReference type="RefSeq" id="WP_245778978.1">
    <property type="nucleotide sequence ID" value="NZ_FOVF01000039.1"/>
</dbReference>
<dbReference type="GO" id="GO:0016787">
    <property type="term" value="F:hydrolase activity"/>
    <property type="evidence" value="ECO:0007669"/>
    <property type="project" value="UniProtKB-KW"/>
</dbReference>
<dbReference type="STRING" id="578942.SAMN05216289_13915"/>
<dbReference type="PRINTS" id="PR00413">
    <property type="entry name" value="HADHALOGNASE"/>
</dbReference>
<dbReference type="Gene3D" id="3.40.50.1000">
    <property type="entry name" value="HAD superfamily/HAD-like"/>
    <property type="match status" value="1"/>
</dbReference>
<proteinExistence type="predicted"/>
<dbReference type="InterPro" id="IPR051540">
    <property type="entry name" value="S-2-haloacid_dehalogenase"/>
</dbReference>
<dbReference type="InterPro" id="IPR036412">
    <property type="entry name" value="HAD-like_sf"/>
</dbReference>
<dbReference type="AlphaFoldDB" id="A0A1I5AK95"/>
<keyword evidence="3" id="KW-1185">Reference proteome</keyword>
<dbReference type="SFLD" id="SFLDG01129">
    <property type="entry name" value="C1.5:_HAD__Beta-PGM__Phosphata"/>
    <property type="match status" value="1"/>
</dbReference>
<dbReference type="Pfam" id="PF00702">
    <property type="entry name" value="Hydrolase"/>
    <property type="match status" value="1"/>
</dbReference>
<sequence length="243" mass="26806">MNATAADVEIHAISLDLDDTLWPIGPVIQRVEQSVDVWLRANCPEVAAAWPVESLRRLRDQVAEEHPELSHDFGAQRRLTLRRVFEPFNMGEDWVERTYQVYVRVRNEVECYADTTSALAAMAARVPLISISNGTADLALIGLHEHFRFSVSAGEIGVAKPDPGIFLHACERLGVAPENVLHVGDDPLADVVGAREAGMRSAWLNRHGSAWTHEASPDLVVNDLNALSEWLAAHTASRDNPNP</sequence>
<dbReference type="SUPFAM" id="SSF56784">
    <property type="entry name" value="HAD-like"/>
    <property type="match status" value="1"/>
</dbReference>